<name>A0A2G5TA64_9PELO</name>
<dbReference type="AlphaFoldDB" id="A0A2G5TA64"/>
<dbReference type="PROSITE" id="PS50836">
    <property type="entry name" value="DOMON"/>
    <property type="match status" value="1"/>
</dbReference>
<evidence type="ECO:0000313" key="4">
    <source>
        <dbReference type="Proteomes" id="UP000230233"/>
    </source>
</evidence>
<organism evidence="3 4">
    <name type="scientific">Caenorhabditis nigoni</name>
    <dbReference type="NCBI Taxonomy" id="1611254"/>
    <lineage>
        <taxon>Eukaryota</taxon>
        <taxon>Metazoa</taxon>
        <taxon>Ecdysozoa</taxon>
        <taxon>Nematoda</taxon>
        <taxon>Chromadorea</taxon>
        <taxon>Rhabditida</taxon>
        <taxon>Rhabditina</taxon>
        <taxon>Rhabditomorpha</taxon>
        <taxon>Rhabditoidea</taxon>
        <taxon>Rhabditidae</taxon>
        <taxon>Peloderinae</taxon>
        <taxon>Caenorhabditis</taxon>
    </lineage>
</organism>
<dbReference type="OrthoDB" id="5852222at2759"/>
<dbReference type="PANTHER" id="PTHR36516">
    <property type="entry name" value="PROTEIN CBG04168-RELATED"/>
    <property type="match status" value="1"/>
</dbReference>
<feature type="chain" id="PRO_5013889085" description="DOMON domain-containing protein" evidence="1">
    <location>
        <begin position="19"/>
        <end position="164"/>
    </location>
</feature>
<dbReference type="SUPFAM" id="SSF49344">
    <property type="entry name" value="CBD9-like"/>
    <property type="match status" value="1"/>
</dbReference>
<proteinExistence type="predicted"/>
<evidence type="ECO:0000256" key="1">
    <source>
        <dbReference type="SAM" id="SignalP"/>
    </source>
</evidence>
<reference evidence="4" key="1">
    <citation type="submission" date="2017-10" db="EMBL/GenBank/DDBJ databases">
        <title>Rapid genome shrinkage in a self-fertile nematode reveals novel sperm competition proteins.</title>
        <authorList>
            <person name="Yin D."/>
            <person name="Schwarz E.M."/>
            <person name="Thomas C.G."/>
            <person name="Felde R.L."/>
            <person name="Korf I.F."/>
            <person name="Cutter A.D."/>
            <person name="Schartner C.M."/>
            <person name="Ralston E.J."/>
            <person name="Meyer B.J."/>
            <person name="Haag E.S."/>
        </authorList>
    </citation>
    <scope>NUCLEOTIDE SEQUENCE [LARGE SCALE GENOMIC DNA]</scope>
    <source>
        <strain evidence="4">JU1422</strain>
    </source>
</reference>
<dbReference type="InterPro" id="IPR045266">
    <property type="entry name" value="DOH_DOMON"/>
</dbReference>
<evidence type="ECO:0000259" key="2">
    <source>
        <dbReference type="PROSITE" id="PS50836"/>
    </source>
</evidence>
<gene>
    <name evidence="3" type="primary">Cnig_chr_V.g17480</name>
    <name evidence="3" type="ORF">B9Z55_017480</name>
</gene>
<feature type="domain" description="DOMON" evidence="2">
    <location>
        <begin position="26"/>
        <end position="138"/>
    </location>
</feature>
<dbReference type="SMART" id="SM00664">
    <property type="entry name" value="DoH"/>
    <property type="match status" value="1"/>
</dbReference>
<sequence length="164" mass="17404">MLLRLSILLVSSIALASCQTCSFSKSAVNASWTVAQNGTLQISYQNNGISNNQWTAIGFGPDMSNQQVIVLMVQNGQVSIRTGSTSGHSPPTFSSQNSANLQNVNYSRTTLNATISVPLNLNGVNLGGCQTWNFVQTGPLNNGQMGPHTSRPDQVNNVCASQCV</sequence>
<feature type="signal peptide" evidence="1">
    <location>
        <begin position="1"/>
        <end position="18"/>
    </location>
</feature>
<dbReference type="PROSITE" id="PS51257">
    <property type="entry name" value="PROKAR_LIPOPROTEIN"/>
    <property type="match status" value="1"/>
</dbReference>
<dbReference type="PANTHER" id="PTHR36516:SF2">
    <property type="entry name" value="DOMON DOMAIN-CONTAINING PROTEIN"/>
    <property type="match status" value="1"/>
</dbReference>
<dbReference type="Gene3D" id="2.60.40.1210">
    <property type="entry name" value="Cellobiose dehydrogenase, cytochrome domain"/>
    <property type="match status" value="1"/>
</dbReference>
<evidence type="ECO:0000313" key="3">
    <source>
        <dbReference type="EMBL" id="PIC23971.1"/>
    </source>
</evidence>
<keyword evidence="1" id="KW-0732">Signal</keyword>
<accession>A0A2G5TA64</accession>
<dbReference type="CDD" id="cd09631">
    <property type="entry name" value="DOMON_DOH"/>
    <property type="match status" value="1"/>
</dbReference>
<dbReference type="STRING" id="1611254.A0A2G5TA64"/>
<comment type="caution">
    <text evidence="3">The sequence shown here is derived from an EMBL/GenBank/DDBJ whole genome shotgun (WGS) entry which is preliminary data.</text>
</comment>
<dbReference type="EMBL" id="PDUG01000005">
    <property type="protein sequence ID" value="PIC23971.1"/>
    <property type="molecule type" value="Genomic_DNA"/>
</dbReference>
<dbReference type="Proteomes" id="UP000230233">
    <property type="component" value="Chromosome V"/>
</dbReference>
<keyword evidence="4" id="KW-1185">Reference proteome</keyword>
<dbReference type="InterPro" id="IPR005018">
    <property type="entry name" value="DOMON_domain"/>
</dbReference>
<protein>
    <recommendedName>
        <fullName evidence="2">DOMON domain-containing protein</fullName>
    </recommendedName>
</protein>
<dbReference type="Pfam" id="PF03351">
    <property type="entry name" value="DOMON"/>
    <property type="match status" value="1"/>
</dbReference>